<accession>A0A0E9PNI3</accession>
<organism evidence="1">
    <name type="scientific">Anguilla anguilla</name>
    <name type="common">European freshwater eel</name>
    <name type="synonym">Muraena anguilla</name>
    <dbReference type="NCBI Taxonomy" id="7936"/>
    <lineage>
        <taxon>Eukaryota</taxon>
        <taxon>Metazoa</taxon>
        <taxon>Chordata</taxon>
        <taxon>Craniata</taxon>
        <taxon>Vertebrata</taxon>
        <taxon>Euteleostomi</taxon>
        <taxon>Actinopterygii</taxon>
        <taxon>Neopterygii</taxon>
        <taxon>Teleostei</taxon>
        <taxon>Anguilliformes</taxon>
        <taxon>Anguillidae</taxon>
        <taxon>Anguilla</taxon>
    </lineage>
</organism>
<proteinExistence type="predicted"/>
<sequence length="24" mass="2701">MLARTHSNQSDCKIFLAKPNQGKL</sequence>
<reference evidence="1" key="1">
    <citation type="submission" date="2014-11" db="EMBL/GenBank/DDBJ databases">
        <authorList>
            <person name="Amaro Gonzalez C."/>
        </authorList>
    </citation>
    <scope>NUCLEOTIDE SEQUENCE</scope>
</reference>
<name>A0A0E9PNI3_ANGAN</name>
<dbReference type="EMBL" id="GBXM01102750">
    <property type="protein sequence ID" value="JAH05827.1"/>
    <property type="molecule type" value="Transcribed_RNA"/>
</dbReference>
<protein>
    <submittedName>
        <fullName evidence="1">Uncharacterized protein</fullName>
    </submittedName>
</protein>
<reference evidence="1" key="2">
    <citation type="journal article" date="2015" name="Fish Shellfish Immunol.">
        <title>Early steps in the European eel (Anguilla anguilla)-Vibrio vulnificus interaction in the gills: Role of the RtxA13 toxin.</title>
        <authorList>
            <person name="Callol A."/>
            <person name="Pajuelo D."/>
            <person name="Ebbesson L."/>
            <person name="Teles M."/>
            <person name="MacKenzie S."/>
            <person name="Amaro C."/>
        </authorList>
    </citation>
    <scope>NUCLEOTIDE SEQUENCE</scope>
</reference>
<dbReference type="AlphaFoldDB" id="A0A0E9PNI3"/>
<evidence type="ECO:0000313" key="1">
    <source>
        <dbReference type="EMBL" id="JAH05827.1"/>
    </source>
</evidence>